<accession>A0A844XDB5</accession>
<reference evidence="5 6" key="1">
    <citation type="submission" date="2019-12" db="EMBL/GenBank/DDBJ databases">
        <authorList>
            <person name="Lee S.D."/>
        </authorList>
    </citation>
    <scope>NUCLEOTIDE SEQUENCE [LARGE SCALE GENOMIC DNA]</scope>
    <source>
        <strain evidence="5 6">GH3-10</strain>
    </source>
</reference>
<dbReference type="PANTHER" id="PTHR32303">
    <property type="entry name" value="QUINOPROTEIN ALCOHOL DEHYDROGENASE (CYTOCHROME C)"/>
    <property type="match status" value="1"/>
</dbReference>
<feature type="domain" description="Pyrrolo-quinoline quinone repeat" evidence="4">
    <location>
        <begin position="52"/>
        <end position="643"/>
    </location>
</feature>
<dbReference type="InterPro" id="IPR018391">
    <property type="entry name" value="PQQ_b-propeller_rpt"/>
</dbReference>
<dbReference type="PANTHER" id="PTHR32303:SF4">
    <property type="entry name" value="QUINOPROTEIN GLUCOSE DEHYDROGENASE"/>
    <property type="match status" value="1"/>
</dbReference>
<dbReference type="InterPro" id="IPR002372">
    <property type="entry name" value="PQQ_rpt_dom"/>
</dbReference>
<dbReference type="SMART" id="SM00564">
    <property type="entry name" value="PQQ"/>
    <property type="match status" value="5"/>
</dbReference>
<proteinExistence type="inferred from homology"/>
<dbReference type="InterPro" id="IPR011047">
    <property type="entry name" value="Quinoprotein_ADH-like_sf"/>
</dbReference>
<protein>
    <submittedName>
        <fullName evidence="5">PQQ-binding-like beta-propeller repeat protein</fullName>
    </submittedName>
</protein>
<evidence type="ECO:0000256" key="1">
    <source>
        <dbReference type="ARBA" id="ARBA00001931"/>
    </source>
</evidence>
<dbReference type="EMBL" id="WUBR01000001">
    <property type="protein sequence ID" value="MWV27614.1"/>
    <property type="molecule type" value="Genomic_DNA"/>
</dbReference>
<comment type="caution">
    <text evidence="5">The sequence shown here is derived from an EMBL/GenBank/DDBJ whole genome shotgun (WGS) entry which is preliminary data.</text>
</comment>
<dbReference type="GO" id="GO:0016491">
    <property type="term" value="F:oxidoreductase activity"/>
    <property type="evidence" value="ECO:0007669"/>
    <property type="project" value="UniProtKB-KW"/>
</dbReference>
<evidence type="ECO:0000313" key="6">
    <source>
        <dbReference type="Proteomes" id="UP000461409"/>
    </source>
</evidence>
<keyword evidence="6" id="KW-1185">Reference proteome</keyword>
<reference evidence="5 6" key="2">
    <citation type="submission" date="2020-02" db="EMBL/GenBank/DDBJ databases">
        <title>Erythrobacter dongmakensis sp. nov., isolated from a tidal mudflat.</title>
        <authorList>
            <person name="Kim I.S."/>
        </authorList>
    </citation>
    <scope>NUCLEOTIDE SEQUENCE [LARGE SCALE GENOMIC DNA]</scope>
    <source>
        <strain evidence="5 6">GH3-10</strain>
    </source>
</reference>
<organism evidence="5 6">
    <name type="scientific">Aurantiacibacter rhizosphaerae</name>
    <dbReference type="NCBI Taxonomy" id="2691582"/>
    <lineage>
        <taxon>Bacteria</taxon>
        <taxon>Pseudomonadati</taxon>
        <taxon>Pseudomonadota</taxon>
        <taxon>Alphaproteobacteria</taxon>
        <taxon>Sphingomonadales</taxon>
        <taxon>Erythrobacteraceae</taxon>
        <taxon>Aurantiacibacter</taxon>
    </lineage>
</organism>
<sequence>MQSDSGDHGMRVGSAFKLAILLACSTACTTVSSEPTAANDHGAAHSMPDGDWQTIHRDLASTRYSPLTEVNRDNVGNLTQAWAYPFRAFNSAVPVVIDGVMYFTAQNRIIALDGATGAEVWVHEHDFPTPTQPGPPPSFSGRGLAYWPGDETHAPRLIVTAAQSLMAFDPATGEPVTSFGDGGVVAVDPGHRGTPTITGNVAIIGADSLENPQGPEGNPRGFDVITGAKLWEFDTTPDEGQPFHETWGGGAEGRGGTNMWGFAATVDESTGTAYLPIAGPAHNYYGGDRPGNNVFGNSVVAVDAKTGEYKWHFQTVHHDIWDIDMSHAGPLLPVQTADGEIMALANVGKSSLFYVLGAQDGDPVHPIEERRVPPGDVPGEYYSPTQPFPVITPPLSRMEMNYQDIVGPEDTSAAHAEACYAMWDKAGGFVNMGPFTPFMYHEQGEPPHSTIQLPGGIGGVNWGGPAADPTTGMVYVNALDTSLVGWVEKVEGDEPYSFDTLAGGPLPEYDRASVDGKGPFFTFSAPLSGEYDDNGRPVGPSLPCYKPPWARLTAVNANTGEIAWAVPLGQYDELPEGRRVLGNAGSAGPSVTAGGLVFIGATNDRRFRAFDADSGEQLWEAQLQGNANANPFTYRGSDGRQYVAINAGGQIVSFALEQ</sequence>
<dbReference type="AlphaFoldDB" id="A0A844XDB5"/>
<evidence type="ECO:0000256" key="3">
    <source>
        <dbReference type="ARBA" id="ARBA00023002"/>
    </source>
</evidence>
<comment type="cofactor">
    <cofactor evidence="1">
        <name>pyrroloquinoline quinone</name>
        <dbReference type="ChEBI" id="CHEBI:58442"/>
    </cofactor>
</comment>
<gene>
    <name evidence="5" type="ORF">GRF63_06815</name>
</gene>
<dbReference type="Pfam" id="PF01011">
    <property type="entry name" value="PQQ"/>
    <property type="match status" value="1"/>
</dbReference>
<keyword evidence="3" id="KW-0560">Oxidoreductase</keyword>
<evidence type="ECO:0000256" key="2">
    <source>
        <dbReference type="ARBA" id="ARBA00008156"/>
    </source>
</evidence>
<comment type="similarity">
    <text evidence="2">Belongs to the bacterial PQQ dehydrogenase family.</text>
</comment>
<evidence type="ECO:0000259" key="4">
    <source>
        <dbReference type="Pfam" id="PF01011"/>
    </source>
</evidence>
<dbReference type="Proteomes" id="UP000461409">
    <property type="component" value="Unassembled WGS sequence"/>
</dbReference>
<dbReference type="SUPFAM" id="SSF50998">
    <property type="entry name" value="Quinoprotein alcohol dehydrogenase-like"/>
    <property type="match status" value="1"/>
</dbReference>
<name>A0A844XDB5_9SPHN</name>
<evidence type="ECO:0000313" key="5">
    <source>
        <dbReference type="EMBL" id="MWV27614.1"/>
    </source>
</evidence>
<dbReference type="Gene3D" id="2.140.10.10">
    <property type="entry name" value="Quinoprotein alcohol dehydrogenase-like superfamily"/>
    <property type="match status" value="2"/>
</dbReference>